<dbReference type="InterPro" id="IPR008551">
    <property type="entry name" value="TANGO2"/>
</dbReference>
<evidence type="ECO:0000313" key="1">
    <source>
        <dbReference type="EMBL" id="PPR80982.1"/>
    </source>
</evidence>
<dbReference type="Pfam" id="PF05742">
    <property type="entry name" value="TANGO2"/>
    <property type="match status" value="2"/>
</dbReference>
<dbReference type="EMBL" id="KZ671558">
    <property type="protein sequence ID" value="PPR80982.1"/>
    <property type="molecule type" value="Genomic_DNA"/>
</dbReference>
<dbReference type="PANTHER" id="PTHR17985:SF16">
    <property type="entry name" value="TRANSPORT_GOLGI ORGANIZATION-LIKE PROTEIN (DUF833)"/>
    <property type="match status" value="1"/>
</dbReference>
<evidence type="ECO:0000313" key="2">
    <source>
        <dbReference type="Proteomes" id="UP000239757"/>
    </source>
</evidence>
<protein>
    <recommendedName>
        <fullName evidence="3">Transport and Golgi organization protein 2 homolog</fullName>
    </recommendedName>
</protein>
<dbReference type="PANTHER" id="PTHR17985">
    <property type="entry name" value="SER/THR-RICH PROTEIN T10 IN DGCR REGION"/>
    <property type="match status" value="1"/>
</dbReference>
<dbReference type="Proteomes" id="UP000239757">
    <property type="component" value="Unassembled WGS sequence"/>
</dbReference>
<sequence length="345" mass="39374">MCIAVFMWETHPLYPFILFLNRDEYHNRPTEPLTWWEGGDILGGRDGQAGGTWLASSRDGRLAFITNFREFQSIPQAKSRGNLPVDFLQRWQAGGTWLASSRDGRLAFITNFRELQSIPQAKSRGNLPVDFLQSKKKPIEFAEEVVKEADQYNGFNLILVDVRSKSMVYLTNRPEKTGNFVTQVSPGIHVLSNANLDSPWLKAQRLDHNFKEVLARYGKDELPLKEMVGQLMMDTTKDDLSLLPHIYSPETEYDLSAIYIDTTGPQHIVLAACTWIATAVVAARAPLVVRPTCGLRRCAPGRYGTRNQSALTVKSNWEVCFYERYLDKDRWKENTVTYQIEMTTK</sequence>
<dbReference type="OrthoDB" id="191601at2759"/>
<proteinExistence type="predicted"/>
<organism evidence="1 2">
    <name type="scientific">Gossypium barbadense</name>
    <name type="common">Sea Island cotton</name>
    <name type="synonym">Hibiscus barbadensis</name>
    <dbReference type="NCBI Taxonomy" id="3634"/>
    <lineage>
        <taxon>Eukaryota</taxon>
        <taxon>Viridiplantae</taxon>
        <taxon>Streptophyta</taxon>
        <taxon>Embryophyta</taxon>
        <taxon>Tracheophyta</taxon>
        <taxon>Spermatophyta</taxon>
        <taxon>Magnoliopsida</taxon>
        <taxon>eudicotyledons</taxon>
        <taxon>Gunneridae</taxon>
        <taxon>Pentapetalae</taxon>
        <taxon>rosids</taxon>
        <taxon>malvids</taxon>
        <taxon>Malvales</taxon>
        <taxon>Malvaceae</taxon>
        <taxon>Malvoideae</taxon>
        <taxon>Gossypium</taxon>
    </lineage>
</organism>
<name>A0A2P5VQ61_GOSBA</name>
<evidence type="ECO:0008006" key="3">
    <source>
        <dbReference type="Google" id="ProtNLM"/>
    </source>
</evidence>
<accession>A0A2P5VQ61</accession>
<gene>
    <name evidence="1" type="ORF">GOBAR_AA39733</name>
</gene>
<reference evidence="1 2" key="1">
    <citation type="submission" date="2015-01" db="EMBL/GenBank/DDBJ databases">
        <title>Genome of allotetraploid Gossypium barbadense reveals genomic plasticity and fiber elongation in cotton evolution.</title>
        <authorList>
            <person name="Chen X."/>
            <person name="Liu X."/>
            <person name="Zhao B."/>
            <person name="Zheng H."/>
            <person name="Hu Y."/>
            <person name="Lu G."/>
            <person name="Yang C."/>
            <person name="Chen J."/>
            <person name="Shan C."/>
            <person name="Zhang L."/>
            <person name="Zhou Y."/>
            <person name="Wang L."/>
            <person name="Guo W."/>
            <person name="Bai Y."/>
            <person name="Ruan J."/>
            <person name="Shangguan X."/>
            <person name="Mao Y."/>
            <person name="Jiang J."/>
            <person name="Zhu Y."/>
            <person name="Lei J."/>
            <person name="Kang H."/>
            <person name="Chen S."/>
            <person name="He X."/>
            <person name="Wang R."/>
            <person name="Wang Y."/>
            <person name="Chen J."/>
            <person name="Wang L."/>
            <person name="Yu S."/>
            <person name="Wang B."/>
            <person name="Wei J."/>
            <person name="Song S."/>
            <person name="Lu X."/>
            <person name="Gao Z."/>
            <person name="Gu W."/>
            <person name="Deng X."/>
            <person name="Ma D."/>
            <person name="Wang S."/>
            <person name="Liang W."/>
            <person name="Fang L."/>
            <person name="Cai C."/>
            <person name="Zhu X."/>
            <person name="Zhou B."/>
            <person name="Zhang Y."/>
            <person name="Chen Z."/>
            <person name="Xu S."/>
            <person name="Zhu R."/>
            <person name="Wang S."/>
            <person name="Zhang T."/>
            <person name="Zhao G."/>
        </authorList>
    </citation>
    <scope>NUCLEOTIDE SEQUENCE [LARGE SCALE GENOMIC DNA]</scope>
    <source>
        <strain evidence="2">cv. Xinhai21</strain>
        <tissue evidence="1">Leaf</tissue>
    </source>
</reference>
<dbReference type="AlphaFoldDB" id="A0A2P5VQ61"/>